<name>A0AAU9KDI5_9CILI</name>
<reference evidence="1" key="1">
    <citation type="submission" date="2021-09" db="EMBL/GenBank/DDBJ databases">
        <authorList>
            <consortium name="AG Swart"/>
            <person name="Singh M."/>
            <person name="Singh A."/>
            <person name="Seah K."/>
            <person name="Emmerich C."/>
        </authorList>
    </citation>
    <scope>NUCLEOTIDE SEQUENCE</scope>
    <source>
        <strain evidence="1">ATCC30299</strain>
    </source>
</reference>
<dbReference type="Proteomes" id="UP001162131">
    <property type="component" value="Unassembled WGS sequence"/>
</dbReference>
<sequence length="101" mass="11476">MNVITAKNLKLPNSKELLAKLERDRLERLKSKSTIDSLANQSASFHAENKVPIQSNSSIDSIDSKEEEISFWKIFCSKFCRINCIKDEDEGQTASENQRGK</sequence>
<dbReference type="EMBL" id="CAJZBQ010000064">
    <property type="protein sequence ID" value="CAG9336112.1"/>
    <property type="molecule type" value="Genomic_DNA"/>
</dbReference>
<accession>A0AAU9KDI5</accession>
<dbReference type="AlphaFoldDB" id="A0AAU9KDI5"/>
<proteinExistence type="predicted"/>
<evidence type="ECO:0000313" key="2">
    <source>
        <dbReference type="Proteomes" id="UP001162131"/>
    </source>
</evidence>
<evidence type="ECO:0000313" key="1">
    <source>
        <dbReference type="EMBL" id="CAG9336112.1"/>
    </source>
</evidence>
<keyword evidence="2" id="KW-1185">Reference proteome</keyword>
<gene>
    <name evidence="1" type="ORF">BSTOLATCC_MIC66000</name>
</gene>
<comment type="caution">
    <text evidence="1">The sequence shown here is derived from an EMBL/GenBank/DDBJ whole genome shotgun (WGS) entry which is preliminary data.</text>
</comment>
<organism evidence="1 2">
    <name type="scientific">Blepharisma stoltei</name>
    <dbReference type="NCBI Taxonomy" id="1481888"/>
    <lineage>
        <taxon>Eukaryota</taxon>
        <taxon>Sar</taxon>
        <taxon>Alveolata</taxon>
        <taxon>Ciliophora</taxon>
        <taxon>Postciliodesmatophora</taxon>
        <taxon>Heterotrichea</taxon>
        <taxon>Heterotrichida</taxon>
        <taxon>Blepharismidae</taxon>
        <taxon>Blepharisma</taxon>
    </lineage>
</organism>
<protein>
    <submittedName>
        <fullName evidence="1">Uncharacterized protein</fullName>
    </submittedName>
</protein>